<comment type="caution">
    <text evidence="1">The sequence shown here is derived from an EMBL/GenBank/DDBJ whole genome shotgun (WGS) entry which is preliminary data.</text>
</comment>
<sequence length="167" mass="18721">MTRSRICPDTESTGLSPASDALPVRETTEQFAQVFFGKSVSLLTPEERFTTVYAGSRDIPADLHPASWFRNELRACAAYVGRRQGWPLYHASEAERLRALYPLRLATLATDPGKQLLTRTALLKAGYSRATIAAMTPVAERQNRHSGDWYPLYRVQTETRDDSGEKT</sequence>
<evidence type="ECO:0000313" key="1">
    <source>
        <dbReference type="EMBL" id="HAE8734013.1"/>
    </source>
</evidence>
<name>A0A738E842_SALAE</name>
<dbReference type="AlphaFoldDB" id="A0A738E842"/>
<reference evidence="1" key="1">
    <citation type="journal article" date="2018" name="Genome Biol.">
        <title>SKESA: strategic k-mer extension for scrupulous assemblies.</title>
        <authorList>
            <person name="Souvorov A."/>
            <person name="Agarwala R."/>
            <person name="Lipman D.J."/>
        </authorList>
    </citation>
    <scope>NUCLEOTIDE SEQUENCE</scope>
    <source>
        <strain evidence="1">M264</strain>
    </source>
</reference>
<organism evidence="1">
    <name type="scientific">Salmonella abortus-equi</name>
    <dbReference type="NCBI Taxonomy" id="607"/>
    <lineage>
        <taxon>Bacteria</taxon>
        <taxon>Pseudomonadati</taxon>
        <taxon>Pseudomonadota</taxon>
        <taxon>Gammaproteobacteria</taxon>
        <taxon>Enterobacterales</taxon>
        <taxon>Enterobacteriaceae</taxon>
        <taxon>Salmonella</taxon>
    </lineage>
</organism>
<dbReference type="RefSeq" id="WP_161126817.1">
    <property type="nucleotide sequence ID" value="NZ_AP031400.1"/>
</dbReference>
<protein>
    <submittedName>
        <fullName evidence="1">Cytoplasmic protein</fullName>
    </submittedName>
</protein>
<proteinExistence type="predicted"/>
<reference evidence="1" key="2">
    <citation type="submission" date="2018-07" db="EMBL/GenBank/DDBJ databases">
        <authorList>
            <consortium name="NCBI Pathogen Detection Project"/>
        </authorList>
    </citation>
    <scope>NUCLEOTIDE SEQUENCE</scope>
    <source>
        <strain evidence="1">M264</strain>
    </source>
</reference>
<dbReference type="EMBL" id="DAATII010000019">
    <property type="protein sequence ID" value="HAE8734013.1"/>
    <property type="molecule type" value="Genomic_DNA"/>
</dbReference>
<gene>
    <name evidence="1" type="ORF">G4W92_003714</name>
</gene>
<accession>A0A738E842</accession>